<feature type="non-terminal residue" evidence="3">
    <location>
        <position position="117"/>
    </location>
</feature>
<evidence type="ECO:0000313" key="4">
    <source>
        <dbReference type="Proteomes" id="UP000230790"/>
    </source>
</evidence>
<dbReference type="Proteomes" id="UP000230790">
    <property type="component" value="Unassembled WGS sequence"/>
</dbReference>
<dbReference type="GO" id="GO:0005737">
    <property type="term" value="C:cytoplasm"/>
    <property type="evidence" value="ECO:0007669"/>
    <property type="project" value="TreeGrafter"/>
</dbReference>
<keyword evidence="1" id="KW-0547">Nucleotide-binding</keyword>
<dbReference type="AlphaFoldDB" id="A0A2M8Q6J5"/>
<keyword evidence="2" id="KW-0067">ATP-binding</keyword>
<dbReference type="Gene3D" id="3.30.70.1230">
    <property type="entry name" value="Nucleotide cyclase"/>
    <property type="match status" value="1"/>
</dbReference>
<dbReference type="EMBL" id="PGTN01001111">
    <property type="protein sequence ID" value="PJF45418.1"/>
    <property type="molecule type" value="Genomic_DNA"/>
</dbReference>
<organism evidence="3 4">
    <name type="scientific">Candidatus Thermofonsia Clade 3 bacterium</name>
    <dbReference type="NCBI Taxonomy" id="2364212"/>
    <lineage>
        <taxon>Bacteria</taxon>
        <taxon>Bacillati</taxon>
        <taxon>Chloroflexota</taxon>
        <taxon>Candidatus Thermofontia</taxon>
        <taxon>Candidatus Thermofonsia Clade 3</taxon>
    </lineage>
</organism>
<reference evidence="3 4" key="1">
    <citation type="submission" date="2017-11" db="EMBL/GenBank/DDBJ databases">
        <title>Evolution of Phototrophy in the Chloroflexi Phylum Driven by Horizontal Gene Transfer.</title>
        <authorList>
            <person name="Ward L.M."/>
            <person name="Hemp J."/>
            <person name="Shih P.M."/>
            <person name="Mcglynn S.E."/>
            <person name="Fischer W."/>
        </authorList>
    </citation>
    <scope>NUCLEOTIDE SEQUENCE [LARGE SCALE GENOMIC DNA]</scope>
    <source>
        <strain evidence="3">JP3_7</strain>
    </source>
</reference>
<evidence type="ECO:0000313" key="3">
    <source>
        <dbReference type="EMBL" id="PJF45418.1"/>
    </source>
</evidence>
<accession>A0A2M8Q6J5</accession>
<evidence type="ECO:0008006" key="5">
    <source>
        <dbReference type="Google" id="ProtNLM"/>
    </source>
</evidence>
<gene>
    <name evidence="3" type="ORF">CUN48_18985</name>
</gene>
<name>A0A2M8Q6J5_9CHLR</name>
<protein>
    <recommendedName>
        <fullName evidence="5">Adenylate/guanylate cyclase domain-containing protein</fullName>
    </recommendedName>
</protein>
<dbReference type="PANTHER" id="PTHR16305">
    <property type="entry name" value="TESTICULAR SOLUBLE ADENYLYL CYCLASE"/>
    <property type="match status" value="1"/>
</dbReference>
<dbReference type="GO" id="GO:0004016">
    <property type="term" value="F:adenylate cyclase activity"/>
    <property type="evidence" value="ECO:0007669"/>
    <property type="project" value="TreeGrafter"/>
</dbReference>
<dbReference type="InterPro" id="IPR029787">
    <property type="entry name" value="Nucleotide_cyclase"/>
</dbReference>
<dbReference type="SUPFAM" id="SSF55073">
    <property type="entry name" value="Nucleotide cyclase"/>
    <property type="match status" value="1"/>
</dbReference>
<sequence>GFTPLTEALAHQFGRSRGAELLTRALNAVYQALIDQVDRHDGSVIGFAGDAITCWFDGEGSLRDAALRGLAAAHAMQRACVQFVAYEVAPGVVAELALKIAMVSGEVRRLLVGDPSI</sequence>
<comment type="caution">
    <text evidence="3">The sequence shown here is derived from an EMBL/GenBank/DDBJ whole genome shotgun (WGS) entry which is preliminary data.</text>
</comment>
<dbReference type="PANTHER" id="PTHR16305:SF28">
    <property type="entry name" value="GUANYLATE CYCLASE DOMAIN-CONTAINING PROTEIN"/>
    <property type="match status" value="1"/>
</dbReference>
<evidence type="ECO:0000256" key="2">
    <source>
        <dbReference type="ARBA" id="ARBA00022840"/>
    </source>
</evidence>
<evidence type="ECO:0000256" key="1">
    <source>
        <dbReference type="ARBA" id="ARBA00022741"/>
    </source>
</evidence>
<dbReference type="GO" id="GO:0005524">
    <property type="term" value="F:ATP binding"/>
    <property type="evidence" value="ECO:0007669"/>
    <property type="project" value="UniProtKB-KW"/>
</dbReference>
<proteinExistence type="predicted"/>
<feature type="non-terminal residue" evidence="3">
    <location>
        <position position="1"/>
    </location>
</feature>